<keyword evidence="8" id="KW-1185">Reference proteome</keyword>
<dbReference type="PANTHER" id="PTHR37422">
    <property type="entry name" value="TEICHURONIC ACID BIOSYNTHESIS PROTEIN TUAE"/>
    <property type="match status" value="1"/>
</dbReference>
<feature type="transmembrane region" description="Helical" evidence="5">
    <location>
        <begin position="12"/>
        <end position="30"/>
    </location>
</feature>
<feature type="domain" description="O-antigen ligase-related" evidence="6">
    <location>
        <begin position="185"/>
        <end position="325"/>
    </location>
</feature>
<feature type="transmembrane region" description="Helical" evidence="5">
    <location>
        <begin position="344"/>
        <end position="360"/>
    </location>
</feature>
<reference evidence="7 8" key="1">
    <citation type="submission" date="2010-04" db="EMBL/GenBank/DDBJ databases">
        <authorList>
            <person name="Muzny D."/>
            <person name="Qin X."/>
            <person name="Deng J."/>
            <person name="Jiang H."/>
            <person name="Liu Y."/>
            <person name="Qu J."/>
            <person name="Song X.-Z."/>
            <person name="Zhang L."/>
            <person name="Thornton R."/>
            <person name="Coyle M."/>
            <person name="Francisco L."/>
            <person name="Jackson L."/>
            <person name="Javaid M."/>
            <person name="Korchina V."/>
            <person name="Kovar C."/>
            <person name="Mata R."/>
            <person name="Mathew T."/>
            <person name="Ngo R."/>
            <person name="Nguyen L."/>
            <person name="Nguyen N."/>
            <person name="Okwuonu G."/>
            <person name="Ongeri F."/>
            <person name="Pham C."/>
            <person name="Simmons D."/>
            <person name="Wilczek-Boney K."/>
            <person name="Hale W."/>
            <person name="Jakkamsetti A."/>
            <person name="Pham P."/>
            <person name="Ruth R."/>
            <person name="San Lucas F."/>
            <person name="Warren J."/>
            <person name="Zhang J."/>
            <person name="Zhao Z."/>
            <person name="Zhou C."/>
            <person name="Zhu D."/>
            <person name="Lee S."/>
            <person name="Bess C."/>
            <person name="Blankenburg K."/>
            <person name="Forbes L."/>
            <person name="Fu Q."/>
            <person name="Gubbala S."/>
            <person name="Hirani K."/>
            <person name="Jayaseelan J.C."/>
            <person name="Lara F."/>
            <person name="Munidasa M."/>
            <person name="Palculict T."/>
            <person name="Patil S."/>
            <person name="Pu L.-L."/>
            <person name="Saada N."/>
            <person name="Tang L."/>
            <person name="Weissenberger G."/>
            <person name="Zhu Y."/>
            <person name="Hemphill L."/>
            <person name="Shang Y."/>
            <person name="Youmans B."/>
            <person name="Ayvaz T."/>
            <person name="Ross M."/>
            <person name="Santibanez J."/>
            <person name="Aqrawi P."/>
            <person name="Gross S."/>
            <person name="Joshi V."/>
            <person name="Fowler G."/>
            <person name="Nazareth L."/>
            <person name="Reid J."/>
            <person name="Worley K."/>
            <person name="Petrosino J."/>
            <person name="Highlander S."/>
            <person name="Gibbs R."/>
            <person name="Gibbs R."/>
        </authorList>
    </citation>
    <scope>NUCLEOTIDE SEQUENCE [LARGE SCALE GENOMIC DNA]</scope>
    <source>
        <strain evidence="7 8">ATCC 11563</strain>
    </source>
</reference>
<evidence type="ECO:0000256" key="3">
    <source>
        <dbReference type="ARBA" id="ARBA00022989"/>
    </source>
</evidence>
<sequence>MRSVNRVSLDKFFTTLIGILILYFSLIELTPVLGTGFIYTMFISTIAIIIFIYLLIARFDISNVKLLIPIALYLILFLLNLNDSPEVLLFQLLAFILFFVCSNLYWRAPNLKILHFFNIFVFIVLIGEVLFHFVVQPGTTEINLLGIANVNRVAMMSLTMSYFSIMYTIFYKKNFKKSSLIIWCSLVLLIVLLSGSRTALISIVAILVTIFYWKKITASKLRFNMYFISVILIIGLITYIVPYASDIIPNFERLNMIAFDITGKELYSGREVLWKSAFELISRQPLFGYGAGAELKDFTNTTLTTHNLFLQILLQVGFIGLISFISFLLFIWQSFWKNKNNKKVIISAGYLMGIIVYQGFEVTLVLSSVWFSFILWIIIGIMTSFTKYEDQT</sequence>
<feature type="transmembrane region" description="Helical" evidence="5">
    <location>
        <begin position="308"/>
        <end position="332"/>
    </location>
</feature>
<feature type="transmembrane region" description="Helical" evidence="5">
    <location>
        <begin position="36"/>
        <end position="56"/>
    </location>
</feature>
<feature type="transmembrane region" description="Helical" evidence="5">
    <location>
        <begin position="180"/>
        <end position="213"/>
    </location>
</feature>
<gene>
    <name evidence="7" type="ORF">HMPREF0061_0328</name>
</gene>
<comment type="caution">
    <text evidence="7">The sequence shown here is derived from an EMBL/GenBank/DDBJ whole genome shotgun (WGS) entry which is preliminary data.</text>
</comment>
<evidence type="ECO:0000313" key="7">
    <source>
        <dbReference type="EMBL" id="EFG50322.1"/>
    </source>
</evidence>
<keyword evidence="4 5" id="KW-0472">Membrane</keyword>
<organism evidence="7 8">
    <name type="scientific">Aerococcus viridans (strain ATCC 11563 / DSM 20340 / CCUG 4311 / JCM 20461 / NBRC 12219 / NCTC 8251 / M1)</name>
    <dbReference type="NCBI Taxonomy" id="655812"/>
    <lineage>
        <taxon>Bacteria</taxon>
        <taxon>Bacillati</taxon>
        <taxon>Bacillota</taxon>
        <taxon>Bacilli</taxon>
        <taxon>Lactobacillales</taxon>
        <taxon>Aerococcaceae</taxon>
        <taxon>Aerococcus</taxon>
    </lineage>
</organism>
<evidence type="ECO:0000256" key="1">
    <source>
        <dbReference type="ARBA" id="ARBA00004141"/>
    </source>
</evidence>
<dbReference type="EMBL" id="ADNT01000029">
    <property type="protein sequence ID" value="EFG50322.1"/>
    <property type="molecule type" value="Genomic_DNA"/>
</dbReference>
<protein>
    <submittedName>
        <fullName evidence="7">O-antigen polymerase</fullName>
    </submittedName>
</protein>
<name>A0ABN0AAJ2_AERVM</name>
<dbReference type="Proteomes" id="UP000003764">
    <property type="component" value="Unassembled WGS sequence"/>
</dbReference>
<evidence type="ECO:0000256" key="5">
    <source>
        <dbReference type="SAM" id="Phobius"/>
    </source>
</evidence>
<feature type="transmembrane region" description="Helical" evidence="5">
    <location>
        <begin position="63"/>
        <end position="81"/>
    </location>
</feature>
<keyword evidence="2 5" id="KW-0812">Transmembrane</keyword>
<dbReference type="PANTHER" id="PTHR37422:SF13">
    <property type="entry name" value="LIPOPOLYSACCHARIDE BIOSYNTHESIS PROTEIN PA4999-RELATED"/>
    <property type="match status" value="1"/>
</dbReference>
<dbReference type="Pfam" id="PF04932">
    <property type="entry name" value="Wzy_C"/>
    <property type="match status" value="1"/>
</dbReference>
<evidence type="ECO:0000256" key="2">
    <source>
        <dbReference type="ARBA" id="ARBA00022692"/>
    </source>
</evidence>
<feature type="transmembrane region" description="Helical" evidence="5">
    <location>
        <begin position="225"/>
        <end position="244"/>
    </location>
</feature>
<keyword evidence="3 5" id="KW-1133">Transmembrane helix</keyword>
<evidence type="ECO:0000313" key="8">
    <source>
        <dbReference type="Proteomes" id="UP000003764"/>
    </source>
</evidence>
<dbReference type="InterPro" id="IPR007016">
    <property type="entry name" value="O-antigen_ligase-rel_domated"/>
</dbReference>
<comment type="subcellular location">
    <subcellularLocation>
        <location evidence="1">Membrane</location>
        <topology evidence="1">Multi-pass membrane protein</topology>
    </subcellularLocation>
</comment>
<feature type="transmembrane region" description="Helical" evidence="5">
    <location>
        <begin position="366"/>
        <end position="385"/>
    </location>
</feature>
<proteinExistence type="predicted"/>
<evidence type="ECO:0000256" key="4">
    <source>
        <dbReference type="ARBA" id="ARBA00023136"/>
    </source>
</evidence>
<evidence type="ECO:0000259" key="6">
    <source>
        <dbReference type="Pfam" id="PF04932"/>
    </source>
</evidence>
<accession>A0ABN0AAJ2</accession>
<dbReference type="InterPro" id="IPR051533">
    <property type="entry name" value="WaaL-like"/>
</dbReference>
<feature type="transmembrane region" description="Helical" evidence="5">
    <location>
        <begin position="87"/>
        <end position="106"/>
    </location>
</feature>
<feature type="transmembrane region" description="Helical" evidence="5">
    <location>
        <begin position="113"/>
        <end position="135"/>
    </location>
</feature>